<evidence type="ECO:0000259" key="8">
    <source>
        <dbReference type="PROSITE" id="PS50933"/>
    </source>
</evidence>
<reference evidence="10 11" key="1">
    <citation type="submission" date="2019-04" db="EMBL/GenBank/DDBJ databases">
        <authorList>
            <person name="Li J."/>
        </authorList>
    </citation>
    <scope>NUCLEOTIDE SEQUENCE [LARGE SCALE GENOMIC DNA]</scope>
    <source>
        <strain evidence="10 11">KCTC 42687</strain>
    </source>
</reference>
<evidence type="ECO:0000313" key="10">
    <source>
        <dbReference type="EMBL" id="TJZ90141.1"/>
    </source>
</evidence>
<dbReference type="InterPro" id="IPR010895">
    <property type="entry name" value="CHRD"/>
</dbReference>
<dbReference type="Pfam" id="PF07452">
    <property type="entry name" value="CHRD"/>
    <property type="match status" value="1"/>
</dbReference>
<keyword evidence="4" id="KW-0249">Electron transport</keyword>
<accession>A0A4U0R5C2</accession>
<keyword evidence="5 6" id="KW-0408">Iron</keyword>
<feature type="domain" description="Cytochrome c" evidence="9">
    <location>
        <begin position="222"/>
        <end position="303"/>
    </location>
</feature>
<name>A0A4U0R5C2_9RHOB</name>
<evidence type="ECO:0000256" key="2">
    <source>
        <dbReference type="ARBA" id="ARBA00022617"/>
    </source>
</evidence>
<dbReference type="OrthoDB" id="571052at2"/>
<dbReference type="GO" id="GO:0046872">
    <property type="term" value="F:metal ion binding"/>
    <property type="evidence" value="ECO:0007669"/>
    <property type="project" value="UniProtKB-KW"/>
</dbReference>
<dbReference type="GO" id="GO:0020037">
    <property type="term" value="F:heme binding"/>
    <property type="evidence" value="ECO:0007669"/>
    <property type="project" value="InterPro"/>
</dbReference>
<dbReference type="AlphaFoldDB" id="A0A4U0R5C2"/>
<evidence type="ECO:0000313" key="11">
    <source>
        <dbReference type="Proteomes" id="UP000309747"/>
    </source>
</evidence>
<dbReference type="InterPro" id="IPR036909">
    <property type="entry name" value="Cyt_c-like_dom_sf"/>
</dbReference>
<keyword evidence="1" id="KW-0813">Transport</keyword>
<evidence type="ECO:0000256" key="3">
    <source>
        <dbReference type="ARBA" id="ARBA00022723"/>
    </source>
</evidence>
<comment type="caution">
    <text evidence="10">The sequence shown here is derived from an EMBL/GenBank/DDBJ whole genome shotgun (WGS) entry which is preliminary data.</text>
</comment>
<dbReference type="Gene3D" id="1.10.760.10">
    <property type="entry name" value="Cytochrome c-like domain"/>
    <property type="match status" value="1"/>
</dbReference>
<keyword evidence="3 6" id="KW-0479">Metal-binding</keyword>
<dbReference type="EMBL" id="SUNI01000019">
    <property type="protein sequence ID" value="TJZ90141.1"/>
    <property type="molecule type" value="Genomic_DNA"/>
</dbReference>
<dbReference type="PROSITE" id="PS50933">
    <property type="entry name" value="CHRD"/>
    <property type="match status" value="1"/>
</dbReference>
<dbReference type="InterPro" id="IPR050597">
    <property type="entry name" value="Cytochrome_c_Oxidase_Subunit"/>
</dbReference>
<evidence type="ECO:0000256" key="7">
    <source>
        <dbReference type="SAM" id="MobiDB-lite"/>
    </source>
</evidence>
<dbReference type="SMART" id="SM00754">
    <property type="entry name" value="CHRD"/>
    <property type="match status" value="1"/>
</dbReference>
<proteinExistence type="predicted"/>
<dbReference type="Proteomes" id="UP000309747">
    <property type="component" value="Unassembled WGS sequence"/>
</dbReference>
<sequence>MHSETVIHTVHSDRETLMTFYGTARPAAVALAALSIFTLPAAAEEVKYMAKLTGEAQVPPVETEARGMADITVDTETMTLTWRITHEGLSGTPIAGHFHGPASPDENAPPLIDMGDGAYGATREVEDDENADAQADTGSDAEAEASTDAADGDDMAPNIMEGTIEVPEEQLADLQAGRYYVNIHTEAHPDGEIRGQVVEGEASSDSAALEGSADSATAFADADLDAGEQIFTQSCRSCHGPRAQGMASFPPLDGREADYLLGRLQQYHAGEKVGPGSALMIPVAKDLSEVEMRDVSAYIASAFN</sequence>
<dbReference type="GO" id="GO:0009055">
    <property type="term" value="F:electron transfer activity"/>
    <property type="evidence" value="ECO:0007669"/>
    <property type="project" value="InterPro"/>
</dbReference>
<dbReference type="PANTHER" id="PTHR33751">
    <property type="entry name" value="CBB3-TYPE CYTOCHROME C OXIDASE SUBUNIT FIXP"/>
    <property type="match status" value="1"/>
</dbReference>
<keyword evidence="11" id="KW-1185">Reference proteome</keyword>
<dbReference type="Pfam" id="PF00034">
    <property type="entry name" value="Cytochrom_C"/>
    <property type="match status" value="1"/>
</dbReference>
<organism evidence="10 11">
    <name type="scientific">Paracoccus gahaiensis</name>
    <dbReference type="NCBI Taxonomy" id="1706839"/>
    <lineage>
        <taxon>Bacteria</taxon>
        <taxon>Pseudomonadati</taxon>
        <taxon>Pseudomonadota</taxon>
        <taxon>Alphaproteobacteria</taxon>
        <taxon>Rhodobacterales</taxon>
        <taxon>Paracoccaceae</taxon>
        <taxon>Paracoccus</taxon>
    </lineage>
</organism>
<feature type="compositionally biased region" description="Acidic residues" evidence="7">
    <location>
        <begin position="139"/>
        <end position="154"/>
    </location>
</feature>
<protein>
    <submittedName>
        <fullName evidence="10">CHRD domain-containing protein</fullName>
    </submittedName>
</protein>
<feature type="domain" description="CHRD" evidence="8">
    <location>
        <begin position="44"/>
        <end position="202"/>
    </location>
</feature>
<dbReference type="SUPFAM" id="SSF46626">
    <property type="entry name" value="Cytochrome c"/>
    <property type="match status" value="1"/>
</dbReference>
<evidence type="ECO:0000256" key="1">
    <source>
        <dbReference type="ARBA" id="ARBA00022448"/>
    </source>
</evidence>
<feature type="region of interest" description="Disordered" evidence="7">
    <location>
        <begin position="125"/>
        <end position="158"/>
    </location>
</feature>
<gene>
    <name evidence="10" type="ORF">FA743_16110</name>
</gene>
<evidence type="ECO:0000259" key="9">
    <source>
        <dbReference type="PROSITE" id="PS51007"/>
    </source>
</evidence>
<dbReference type="PANTHER" id="PTHR33751:SF9">
    <property type="entry name" value="CYTOCHROME C4"/>
    <property type="match status" value="1"/>
</dbReference>
<evidence type="ECO:0000256" key="5">
    <source>
        <dbReference type="ARBA" id="ARBA00023004"/>
    </source>
</evidence>
<dbReference type="PROSITE" id="PS51007">
    <property type="entry name" value="CYTC"/>
    <property type="match status" value="1"/>
</dbReference>
<keyword evidence="2 6" id="KW-0349">Heme</keyword>
<evidence type="ECO:0000256" key="4">
    <source>
        <dbReference type="ARBA" id="ARBA00022982"/>
    </source>
</evidence>
<evidence type="ECO:0000256" key="6">
    <source>
        <dbReference type="PROSITE-ProRule" id="PRU00433"/>
    </source>
</evidence>
<dbReference type="InterPro" id="IPR009056">
    <property type="entry name" value="Cyt_c-like_dom"/>
</dbReference>